<accession>A0A368YCK6</accession>
<name>A0A368YCK6_9RHOB</name>
<dbReference type="AlphaFoldDB" id="A0A368YCK6"/>
<evidence type="ECO:0000313" key="2">
    <source>
        <dbReference type="EMBL" id="RCW77990.1"/>
    </source>
</evidence>
<dbReference type="SMART" id="SM00382">
    <property type="entry name" value="AAA"/>
    <property type="match status" value="1"/>
</dbReference>
<dbReference type="SUPFAM" id="SSF52540">
    <property type="entry name" value="P-loop containing nucleoside triphosphate hydrolases"/>
    <property type="match status" value="1"/>
</dbReference>
<dbReference type="GO" id="GO:0004176">
    <property type="term" value="F:ATP-dependent peptidase activity"/>
    <property type="evidence" value="ECO:0007669"/>
    <property type="project" value="InterPro"/>
</dbReference>
<dbReference type="InterPro" id="IPR003959">
    <property type="entry name" value="ATPase_AAA_core"/>
</dbReference>
<dbReference type="OrthoDB" id="5297432at2"/>
<gene>
    <name evidence="2" type="ORF">DFP89_1502</name>
</gene>
<dbReference type="PANTHER" id="PTHR43718:SF2">
    <property type="entry name" value="LON PROTEASE HOMOLOG, MITOCHONDRIAL"/>
    <property type="match status" value="1"/>
</dbReference>
<dbReference type="PANTHER" id="PTHR43718">
    <property type="entry name" value="LON PROTEASE"/>
    <property type="match status" value="1"/>
</dbReference>
<dbReference type="GO" id="GO:0004252">
    <property type="term" value="F:serine-type endopeptidase activity"/>
    <property type="evidence" value="ECO:0007669"/>
    <property type="project" value="InterPro"/>
</dbReference>
<evidence type="ECO:0000259" key="1">
    <source>
        <dbReference type="SMART" id="SM00382"/>
    </source>
</evidence>
<dbReference type="InterPro" id="IPR003593">
    <property type="entry name" value="AAA+_ATPase"/>
</dbReference>
<keyword evidence="3" id="KW-1185">Reference proteome</keyword>
<dbReference type="Pfam" id="PF00004">
    <property type="entry name" value="AAA"/>
    <property type="match status" value="1"/>
</dbReference>
<reference evidence="2 3" key="1">
    <citation type="submission" date="2018-07" db="EMBL/GenBank/DDBJ databases">
        <title>Genomic Encyclopedia of Type Strains, Phase III (KMG-III): the genomes of soil and plant-associated and newly described type strains.</title>
        <authorList>
            <person name="Whitman W."/>
        </authorList>
    </citation>
    <scope>NUCLEOTIDE SEQUENCE [LARGE SCALE GENOMIC DNA]</scope>
    <source>
        <strain evidence="2 3">CECT 8525</strain>
    </source>
</reference>
<organism evidence="2 3">
    <name type="scientific">Paracoccus lutimaris</name>
    <dbReference type="NCBI Taxonomy" id="1490030"/>
    <lineage>
        <taxon>Bacteria</taxon>
        <taxon>Pseudomonadati</taxon>
        <taxon>Pseudomonadota</taxon>
        <taxon>Alphaproteobacteria</taxon>
        <taxon>Rhodobacterales</taxon>
        <taxon>Paracoccaceae</taxon>
        <taxon>Paracoccus</taxon>
    </lineage>
</organism>
<dbReference type="Gene3D" id="3.40.50.300">
    <property type="entry name" value="P-loop containing nucleotide triphosphate hydrolases"/>
    <property type="match status" value="1"/>
</dbReference>
<dbReference type="Proteomes" id="UP000253345">
    <property type="component" value="Unassembled WGS sequence"/>
</dbReference>
<sequence>MSRVPFIEARFLDPDETRIHIEHRLLNHQRKLREARLTCPKSDPDPEGADPKLLIGEQTTRAITRRAKRLLERREAASGLSHLKREDRERLGALREGVALVAITSEHRADELAASLHVEMPWMAPATEIVWQAMRRSVREGWPGLRLPPLLLDGPPGIGKSHWARRLGALLSAPVTVIEATGESASFGVVGSQRGWGGAHPGRPIETVLQTLVGNHPVIVVDEVEKAGTITSNRGTAYGLTEGLLPLLEPLSARRWSCPHYQVKFDMSWVIWVMTSNDCSRLPAPLLSRCPPLRLQALTLTDLIGFARRQGGARGLSETALATLVEALEGAPMRPHRLSLRTVIRLLDRAADLQNAPTRHYCAG</sequence>
<comment type="caution">
    <text evidence="2">The sequence shown here is derived from an EMBL/GenBank/DDBJ whole genome shotgun (WGS) entry which is preliminary data.</text>
</comment>
<feature type="domain" description="AAA+ ATPase" evidence="1">
    <location>
        <begin position="146"/>
        <end position="301"/>
    </location>
</feature>
<dbReference type="GO" id="GO:0016887">
    <property type="term" value="F:ATP hydrolysis activity"/>
    <property type="evidence" value="ECO:0007669"/>
    <property type="project" value="InterPro"/>
</dbReference>
<dbReference type="EMBL" id="QPJL01000050">
    <property type="protein sequence ID" value="RCW77990.1"/>
    <property type="molecule type" value="Genomic_DNA"/>
</dbReference>
<proteinExistence type="predicted"/>
<dbReference type="GO" id="GO:0006515">
    <property type="term" value="P:protein quality control for misfolded or incompletely synthesized proteins"/>
    <property type="evidence" value="ECO:0007669"/>
    <property type="project" value="TreeGrafter"/>
</dbReference>
<dbReference type="InterPro" id="IPR027065">
    <property type="entry name" value="Lon_Prtase"/>
</dbReference>
<protein>
    <submittedName>
        <fullName evidence="2">ATPase family protein associated with various cellular activities (AAA)</fullName>
    </submittedName>
</protein>
<dbReference type="GO" id="GO:0005524">
    <property type="term" value="F:ATP binding"/>
    <property type="evidence" value="ECO:0007669"/>
    <property type="project" value="InterPro"/>
</dbReference>
<evidence type="ECO:0000313" key="3">
    <source>
        <dbReference type="Proteomes" id="UP000253345"/>
    </source>
</evidence>
<dbReference type="RefSeq" id="WP_114350937.1">
    <property type="nucleotide sequence ID" value="NZ_QPJL01000050.1"/>
</dbReference>
<dbReference type="InterPro" id="IPR027417">
    <property type="entry name" value="P-loop_NTPase"/>
</dbReference>